<evidence type="ECO:0000313" key="3">
    <source>
        <dbReference type="Proteomes" id="UP001055105"/>
    </source>
</evidence>
<organism evidence="2 3">
    <name type="scientific">Alistipes finegoldii</name>
    <dbReference type="NCBI Taxonomy" id="214856"/>
    <lineage>
        <taxon>Bacteria</taxon>
        <taxon>Pseudomonadati</taxon>
        <taxon>Bacteroidota</taxon>
        <taxon>Bacteroidia</taxon>
        <taxon>Bacteroidales</taxon>
        <taxon>Rikenellaceae</taxon>
        <taxon>Alistipes</taxon>
    </lineage>
</organism>
<accession>A0AA37NNR7</accession>
<evidence type="ECO:0000256" key="1">
    <source>
        <dbReference type="SAM" id="MobiDB-lite"/>
    </source>
</evidence>
<feature type="compositionally biased region" description="Pro residues" evidence="1">
    <location>
        <begin position="52"/>
        <end position="63"/>
    </location>
</feature>
<feature type="region of interest" description="Disordered" evidence="1">
    <location>
        <begin position="36"/>
        <end position="63"/>
    </location>
</feature>
<sequence length="63" mass="6751">MLSGIFRKKKTAQIHNSLSVRNDYCMKKFAFLPAQGIERPQGGRGGGTALPPQVPVSAPPDGK</sequence>
<protein>
    <submittedName>
        <fullName evidence="2">Uncharacterized protein</fullName>
    </submittedName>
</protein>
<reference evidence="2" key="1">
    <citation type="submission" date="2022-01" db="EMBL/GenBank/DDBJ databases">
        <title>Novel bile acid biosynthetic pathways are enriched in the microbiome of centenarians.</title>
        <authorList>
            <person name="Sato Y."/>
            <person name="Atarashi K."/>
            <person name="Plichta R.D."/>
            <person name="Arai Y."/>
            <person name="Sasajima S."/>
            <person name="Kearney M.S."/>
            <person name="Suda W."/>
            <person name="Takeshita K."/>
            <person name="Sasaki T."/>
            <person name="Okamoto S."/>
            <person name="Skelly N.A."/>
            <person name="Okamura Y."/>
            <person name="Vlamakis H."/>
            <person name="Li Y."/>
            <person name="Tanoue T."/>
            <person name="Takei H."/>
            <person name="Nittono H."/>
            <person name="Narushima S."/>
            <person name="Irie J."/>
            <person name="Itoh H."/>
            <person name="Moriya K."/>
            <person name="Sugiura Y."/>
            <person name="Suematsu M."/>
            <person name="Moritoki N."/>
            <person name="Shibata S."/>
            <person name="Littman R.D."/>
            <person name="Fischbach A.M."/>
            <person name="Uwamino Y."/>
            <person name="Inoue T."/>
            <person name="Honda A."/>
            <person name="Hattori M."/>
            <person name="Murai T."/>
            <person name="Xavier J.R."/>
            <person name="Hirose N."/>
            <person name="Honda K."/>
        </authorList>
    </citation>
    <scope>NUCLEOTIDE SEQUENCE</scope>
    <source>
        <strain evidence="2">CE91-St16</strain>
    </source>
</reference>
<dbReference type="AlphaFoldDB" id="A0AA37NNR7"/>
<name>A0AA37NNR7_9BACT</name>
<evidence type="ECO:0000313" key="2">
    <source>
        <dbReference type="EMBL" id="GKI19224.1"/>
    </source>
</evidence>
<dbReference type="EMBL" id="BQOL01000001">
    <property type="protein sequence ID" value="GKI19224.1"/>
    <property type="molecule type" value="Genomic_DNA"/>
</dbReference>
<comment type="caution">
    <text evidence="2">The sequence shown here is derived from an EMBL/GenBank/DDBJ whole genome shotgun (WGS) entry which is preliminary data.</text>
</comment>
<proteinExistence type="predicted"/>
<gene>
    <name evidence="2" type="ORF">CE91St16_21320</name>
</gene>
<dbReference type="Proteomes" id="UP001055105">
    <property type="component" value="Unassembled WGS sequence"/>
</dbReference>